<evidence type="ECO:0000313" key="4">
    <source>
        <dbReference type="Proteomes" id="UP000467700"/>
    </source>
</evidence>
<keyword evidence="4" id="KW-1185">Reference proteome</keyword>
<gene>
    <name evidence="3" type="ORF">AAE3_LOCUS5391</name>
</gene>
<comment type="caution">
    <text evidence="3">The sequence shown here is derived from an EMBL/GenBank/DDBJ whole genome shotgun (WGS) entry which is preliminary data.</text>
</comment>
<feature type="transmembrane region" description="Helical" evidence="1">
    <location>
        <begin position="139"/>
        <end position="158"/>
    </location>
</feature>
<keyword evidence="1" id="KW-0812">Transmembrane</keyword>
<evidence type="ECO:0000313" key="3">
    <source>
        <dbReference type="EMBL" id="CAA7263106.1"/>
    </source>
</evidence>
<organism evidence="3 4">
    <name type="scientific">Cyclocybe aegerita</name>
    <name type="common">Black poplar mushroom</name>
    <name type="synonym">Agrocybe aegerita</name>
    <dbReference type="NCBI Taxonomy" id="1973307"/>
    <lineage>
        <taxon>Eukaryota</taxon>
        <taxon>Fungi</taxon>
        <taxon>Dikarya</taxon>
        <taxon>Basidiomycota</taxon>
        <taxon>Agaricomycotina</taxon>
        <taxon>Agaricomycetes</taxon>
        <taxon>Agaricomycetidae</taxon>
        <taxon>Agaricales</taxon>
        <taxon>Agaricineae</taxon>
        <taxon>Bolbitiaceae</taxon>
        <taxon>Cyclocybe</taxon>
    </lineage>
</organism>
<proteinExistence type="predicted"/>
<name>A0A8S0WAH1_CYCAE</name>
<feature type="transmembrane region" description="Helical" evidence="1">
    <location>
        <begin position="216"/>
        <end position="239"/>
    </location>
</feature>
<dbReference type="EMBL" id="CACVBS010000038">
    <property type="protein sequence ID" value="CAA7263106.1"/>
    <property type="molecule type" value="Genomic_DNA"/>
</dbReference>
<feature type="transmembrane region" description="Helical" evidence="1">
    <location>
        <begin position="304"/>
        <end position="333"/>
    </location>
</feature>
<protein>
    <recommendedName>
        <fullName evidence="2">DUF6535 domain-containing protein</fullName>
    </recommendedName>
</protein>
<evidence type="ECO:0000259" key="2">
    <source>
        <dbReference type="Pfam" id="PF20153"/>
    </source>
</evidence>
<sequence>MTVEVIGDVQHKVSGLTAHTSIILRRNPEIRTVIFPPPSPSTSHKSSSSITSCRKPQSFVSALQKSMDSGYEASNDVTKAPSIMVQDAHSRGQARPSFTCGTPLFSSPKKEEGVNYWERVLAPVWKKDKAQCDAWKDEVQNLLIFAGLFSAVVTAFIVESHKNLQQDPNETVVALLARIVTQLERQSNGSSPVPTSDPDPTSIPFTPSPSSVRVNAFWFLSLVLSLTTVLIGIISLQWIREHQSYPEHFSPEQIFTVLHLRTRMLREWRVSAFFKALPILLELALMLFFIGLADFLGALKILEVIIPVSLILTLTLAFLILTTALPTFHVLALSFKKARPGNSPPVPCPYKSPQAQIFHSSFTLLFSAVPSLTNWIKFHGSQMRSRSFFDNFMDPGALNWTALDLRWMLLRRYNFSSFFGGPYELTPYRYDWDLEDRWRRGAIYDRIDALDQLARRYHSSLDIKEAGYHCFVDSITDLPNTSIRKDISAMHRAELLSSLAKFLQHTRSRPPELVDISSDLAFTHDVAILEFIGVDRSFQTLRLELEIRVREFFAANLAGKLLPTNIDDSWKHHRAMTNTAQQATSDLEDSYVDHVFENLAQSGKMSWTIHFLFSAAGFPHILRRYVNGRPLKHSALLKAIAVLQTTIDNYVTSVQSGSKREAEDLHADDKRAAQSFLLGTCLISLYAETNFRDMPQPLLDLALALRPIHDLFFHIDSPHPYKRIHGVLQTVLGSPRLELVYREVWHVSKCLNKLLSDPGGLSDTSPEDCEGEQLPVQPLPFSIPPDERKENMNTFEAENGHTGSMPSIIDTGLSGTSPPSALPHISGGDKKKGIEVGVHDSARNRQDSFRLTVGRIFDSGNSTKGTNHGEGYDMV</sequence>
<dbReference type="AlphaFoldDB" id="A0A8S0WAH1"/>
<accession>A0A8S0WAH1</accession>
<dbReference type="InterPro" id="IPR045338">
    <property type="entry name" value="DUF6535"/>
</dbReference>
<feature type="transmembrane region" description="Helical" evidence="1">
    <location>
        <begin position="272"/>
        <end position="292"/>
    </location>
</feature>
<keyword evidence="1" id="KW-1133">Transmembrane helix</keyword>
<reference evidence="3 4" key="1">
    <citation type="submission" date="2020-01" db="EMBL/GenBank/DDBJ databases">
        <authorList>
            <person name="Gupta K D."/>
        </authorList>
    </citation>
    <scope>NUCLEOTIDE SEQUENCE [LARGE SCALE GENOMIC DNA]</scope>
</reference>
<keyword evidence="1" id="KW-0472">Membrane</keyword>
<evidence type="ECO:0000256" key="1">
    <source>
        <dbReference type="SAM" id="Phobius"/>
    </source>
</evidence>
<dbReference type="Pfam" id="PF20153">
    <property type="entry name" value="DUF6535"/>
    <property type="match status" value="1"/>
</dbReference>
<dbReference type="Proteomes" id="UP000467700">
    <property type="component" value="Unassembled WGS sequence"/>
</dbReference>
<feature type="domain" description="DUF6535" evidence="2">
    <location>
        <begin position="117"/>
        <end position="296"/>
    </location>
</feature>